<gene>
    <name evidence="4" type="ORF">CLAU1311_LOCUS7172</name>
</gene>
<dbReference type="PANTHER" id="PTHR12835">
    <property type="entry name" value="BIOTIN PROTEIN LIGASE"/>
    <property type="match status" value="1"/>
</dbReference>
<evidence type="ECO:0000259" key="3">
    <source>
        <dbReference type="PROSITE" id="PS51733"/>
    </source>
</evidence>
<comment type="similarity">
    <text evidence="1">Belongs to the biotin--protein ligase family.</text>
</comment>
<feature type="domain" description="BPL/LPL catalytic" evidence="3">
    <location>
        <begin position="158"/>
        <end position="353"/>
    </location>
</feature>
<dbReference type="SUPFAM" id="SSF55681">
    <property type="entry name" value="Class II aaRS and biotin synthetases"/>
    <property type="match status" value="1"/>
</dbReference>
<dbReference type="EMBL" id="HBHU01010993">
    <property type="protein sequence ID" value="CAE0024833.1"/>
    <property type="molecule type" value="Transcribed_RNA"/>
</dbReference>
<dbReference type="GO" id="GO:0004077">
    <property type="term" value="F:biotin--[biotin carboxyl-carrier protein] ligase activity"/>
    <property type="evidence" value="ECO:0007669"/>
    <property type="project" value="InterPro"/>
</dbReference>
<protein>
    <recommendedName>
        <fullName evidence="3">BPL/LPL catalytic domain-containing protein</fullName>
    </recommendedName>
</protein>
<dbReference type="NCBIfam" id="TIGR00121">
    <property type="entry name" value="birA_ligase"/>
    <property type="match status" value="1"/>
</dbReference>
<evidence type="ECO:0000256" key="1">
    <source>
        <dbReference type="ARBA" id="ARBA00009934"/>
    </source>
</evidence>
<dbReference type="GO" id="GO:0005737">
    <property type="term" value="C:cytoplasm"/>
    <property type="evidence" value="ECO:0007669"/>
    <property type="project" value="TreeGrafter"/>
</dbReference>
<keyword evidence="2" id="KW-0436">Ligase</keyword>
<accession>A0A7S3E523</accession>
<reference evidence="4" key="1">
    <citation type="submission" date="2021-01" db="EMBL/GenBank/DDBJ databases">
        <authorList>
            <person name="Corre E."/>
            <person name="Pelletier E."/>
            <person name="Niang G."/>
            <person name="Scheremetjew M."/>
            <person name="Finn R."/>
            <person name="Kale V."/>
            <person name="Holt S."/>
            <person name="Cochrane G."/>
            <person name="Meng A."/>
            <person name="Brown T."/>
            <person name="Cohen L."/>
        </authorList>
    </citation>
    <scope>NUCLEOTIDE SEQUENCE</scope>
    <source>
        <strain evidence="4">RCC856</strain>
    </source>
</reference>
<evidence type="ECO:0000313" key="4">
    <source>
        <dbReference type="EMBL" id="CAE0024833.1"/>
    </source>
</evidence>
<dbReference type="PROSITE" id="PS51733">
    <property type="entry name" value="BPL_LPL_CATALYTIC"/>
    <property type="match status" value="1"/>
</dbReference>
<dbReference type="Gene3D" id="3.30.930.10">
    <property type="entry name" value="Bira Bifunctional Protein, Domain 2"/>
    <property type="match status" value="1"/>
</dbReference>
<dbReference type="AlphaFoldDB" id="A0A7S3E523"/>
<name>A0A7S3E523_9CHLO</name>
<dbReference type="InterPro" id="IPR045864">
    <property type="entry name" value="aa-tRNA-synth_II/BPL/LPL"/>
</dbReference>
<sequence length="438" mass="47187">MLFLLKRTSAAVPGVPAKIFQRNHRGSSTLPSCWTAARFQHVGKVFWGSGRAPERKGSWGAAFATRITLRRSREGRDGEAPPTHAMATLVAHRVCPAAVAAAAAPRLPRELQCGGETIAVVDYDDVNADDRGERASGLLPDFDIGAFAKRLVSESESSRTTTTSGSSDNAWTILAARQLVSTQNVLHDNAGALPDRCVVVADTQTQGKGRAGNTWISPPGCLMCSVLCDIRVEGHKLPLLQYATTLAVVQALEALCGGGNVGGEAAEKFARIKWPNDIYVNGTKAGGVLCQTVYKGSGKFQLIAGIGLNVDNETDAFLCVNQVLRSEKRAEIRREDLLALILPRLTECYSYIGRTGGIQDEYYRYWLHSGQKLTVKADATVKEDASLAQEAAGEKVVTIRGLSREGMLVGEDEAGRAIELYPDGNSLDLMKGLIMRKQ</sequence>
<dbReference type="CDD" id="cd16442">
    <property type="entry name" value="BPL"/>
    <property type="match status" value="1"/>
</dbReference>
<dbReference type="InterPro" id="IPR004408">
    <property type="entry name" value="Biotin_CoA_COase_ligase"/>
</dbReference>
<dbReference type="Pfam" id="PF03099">
    <property type="entry name" value="BPL_LplA_LipB"/>
    <property type="match status" value="1"/>
</dbReference>
<proteinExistence type="inferred from homology"/>
<dbReference type="InterPro" id="IPR004143">
    <property type="entry name" value="BPL_LPL_catalytic"/>
</dbReference>
<dbReference type="PANTHER" id="PTHR12835:SF5">
    <property type="entry name" value="BIOTIN--PROTEIN LIGASE"/>
    <property type="match status" value="1"/>
</dbReference>
<evidence type="ECO:0000256" key="2">
    <source>
        <dbReference type="ARBA" id="ARBA00022598"/>
    </source>
</evidence>
<organism evidence="4">
    <name type="scientific">Chloropicon laureae</name>
    <dbReference type="NCBI Taxonomy" id="464258"/>
    <lineage>
        <taxon>Eukaryota</taxon>
        <taxon>Viridiplantae</taxon>
        <taxon>Chlorophyta</taxon>
        <taxon>Chloropicophyceae</taxon>
        <taxon>Chloropicales</taxon>
        <taxon>Chloropicaceae</taxon>
        <taxon>Chloropicon</taxon>
    </lineage>
</organism>